<dbReference type="GO" id="GO:0070006">
    <property type="term" value="F:metalloaminopeptidase activity"/>
    <property type="evidence" value="ECO:0007669"/>
    <property type="project" value="InterPro"/>
</dbReference>
<dbReference type="STRING" id="45357.A0A2V1B085"/>
<evidence type="ECO:0000256" key="1">
    <source>
        <dbReference type="ARBA" id="ARBA00001936"/>
    </source>
</evidence>
<name>A0A2V1B085_9ASCO</name>
<dbReference type="RefSeq" id="XP_025344462.1">
    <property type="nucleotide sequence ID" value="XM_025487446.1"/>
</dbReference>
<dbReference type="EMBL" id="PKFO01000011">
    <property type="protein sequence ID" value="PVH23522.1"/>
    <property type="molecule type" value="Genomic_DNA"/>
</dbReference>
<reference evidence="10 11" key="1">
    <citation type="submission" date="2017-12" db="EMBL/GenBank/DDBJ databases">
        <title>Genome Sequence of a Multidrug-Resistant Candida haemulonii Isolate from a Patient with Chronic Leg Ulcers in Israel.</title>
        <authorList>
            <person name="Chow N.A."/>
            <person name="Gade L."/>
            <person name="Batra D."/>
            <person name="Rowe L.A."/>
            <person name="Ben-Ami R."/>
            <person name="Loparev V.N."/>
            <person name="Litvintseva A.P."/>
        </authorList>
    </citation>
    <scope>NUCLEOTIDE SEQUENCE [LARGE SCALE GENOMIC DNA]</scope>
    <source>
        <strain evidence="10 11">B11899</strain>
    </source>
</reference>
<feature type="domain" description="Peptidase M24 C-terminal" evidence="9">
    <location>
        <begin position="630"/>
        <end position="692"/>
    </location>
</feature>
<evidence type="ECO:0008006" key="12">
    <source>
        <dbReference type="Google" id="ProtNLM"/>
    </source>
</evidence>
<keyword evidence="11" id="KW-1185">Reference proteome</keyword>
<dbReference type="CDD" id="cd01085">
    <property type="entry name" value="APP"/>
    <property type="match status" value="1"/>
</dbReference>
<feature type="domain" description="Peptidase M24" evidence="7">
    <location>
        <begin position="400"/>
        <end position="616"/>
    </location>
</feature>
<keyword evidence="3" id="KW-0479">Metal-binding</keyword>
<feature type="domain" description="Creatinase N-terminal" evidence="8">
    <location>
        <begin position="73"/>
        <end position="198"/>
    </location>
</feature>
<dbReference type="GO" id="GO:0005737">
    <property type="term" value="C:cytoplasm"/>
    <property type="evidence" value="ECO:0007669"/>
    <property type="project" value="UniProtKB-ARBA"/>
</dbReference>
<dbReference type="InterPro" id="IPR050422">
    <property type="entry name" value="X-Pro_aminopeptidase_P"/>
</dbReference>
<dbReference type="Proteomes" id="UP000244309">
    <property type="component" value="Unassembled WGS sequence"/>
</dbReference>
<comment type="caution">
    <text evidence="10">The sequence shown here is derived from an EMBL/GenBank/DDBJ whole genome shotgun (WGS) entry which is preliminary data.</text>
</comment>
<comment type="cofactor">
    <cofactor evidence="1">
        <name>Mn(2+)</name>
        <dbReference type="ChEBI" id="CHEBI:29035"/>
    </cofactor>
</comment>
<dbReference type="InterPro" id="IPR032416">
    <property type="entry name" value="Peptidase_M24_C"/>
</dbReference>
<evidence type="ECO:0000256" key="6">
    <source>
        <dbReference type="SAM" id="MobiDB-lite"/>
    </source>
</evidence>
<evidence type="ECO:0000259" key="7">
    <source>
        <dbReference type="Pfam" id="PF00557"/>
    </source>
</evidence>
<evidence type="ECO:0000256" key="3">
    <source>
        <dbReference type="ARBA" id="ARBA00022723"/>
    </source>
</evidence>
<evidence type="ECO:0000313" key="11">
    <source>
        <dbReference type="Proteomes" id="UP000244309"/>
    </source>
</evidence>
<dbReference type="VEuPathDB" id="FungiDB:CXQ85_003812"/>
<dbReference type="SUPFAM" id="SSF53092">
    <property type="entry name" value="Creatinase/prolidase N-terminal domain"/>
    <property type="match status" value="1"/>
</dbReference>
<protein>
    <recommendedName>
        <fullName evidence="12">Xaa-Pro aminopeptidase P</fullName>
    </recommendedName>
</protein>
<dbReference type="InterPro" id="IPR036005">
    <property type="entry name" value="Creatinase/aminopeptidase-like"/>
</dbReference>
<organism evidence="10 11">
    <name type="scientific">Candidozyma haemuli</name>
    <dbReference type="NCBI Taxonomy" id="45357"/>
    <lineage>
        <taxon>Eukaryota</taxon>
        <taxon>Fungi</taxon>
        <taxon>Dikarya</taxon>
        <taxon>Ascomycota</taxon>
        <taxon>Saccharomycotina</taxon>
        <taxon>Pichiomycetes</taxon>
        <taxon>Metschnikowiaceae</taxon>
        <taxon>Candidozyma</taxon>
    </lineage>
</organism>
<gene>
    <name evidence="10" type="ORF">CXQ85_003812</name>
</gene>
<accession>A0A2V1B085</accession>
<dbReference type="GeneID" id="37009142"/>
<dbReference type="Pfam" id="PF00557">
    <property type="entry name" value="Peptidase_M24"/>
    <property type="match status" value="1"/>
</dbReference>
<sequence length="694" mass="77458">MEKQPLLERHKEERNWSLKSWLTSCVPSASQARIPDDELASMLTSDSPSDSDPLPELPATEYVISELGAGEKLKKLRGLMKEHNIAVYIIPSEDEHQSEYTAVADKRREYISGFKGSAGIAVVTLDDPESLEGEAALSTDGRYFLQAEKELDERYWRLLKQGQVGYPSWQEFALGKASKSKVSNVISVDPKLLSLSLGQFFSSTSRYRGVVFKPFIDYNLIDKVWGNEKPSRPSDKAYVFAPQFAGESPNDKISKVRSLIKSKDATHLVITALDDIGWLFNLRADHSIPFSPFFFAYAVVTLDKVYLYADKSLLAFVRPHLSSIHSLTVKPYGDFYSDLSTVKATIHDHSVRVVLPSKNACNYALLSSLPSSVSRQTVIFDSVISVLKLTKNKTELFNAKIAQAKDSLAFIIFFSWLENELIHKQNKVTEYEAAQKIYAIRSQLPNFKGLSYETISSTGPNAAIIHYAPTKEDNAVIDPTTPYLIDSGAHYLEGTTDITRTFKFGQKGITPDMKKFFTLVLKGHLAVASAKFPDSPSAGTILDSYARQPLWNENLDFNHGTGHGVGAFGNVHEGPLYIPSGGGDVNYFKEGAIVTDEPGYYVDGKFGFRVESELEVVATDKINPFRGSDFLAFNYLTKVPLGLNLIDPEYLSAVEKRWINSYHRSLVSEFGSKLLDLGEYRAYAWLRKETVPVV</sequence>
<dbReference type="PANTHER" id="PTHR43763">
    <property type="entry name" value="XAA-PRO AMINOPEPTIDASE 1"/>
    <property type="match status" value="1"/>
</dbReference>
<dbReference type="AlphaFoldDB" id="A0A2V1B085"/>
<proteinExistence type="inferred from homology"/>
<dbReference type="Pfam" id="PF01321">
    <property type="entry name" value="Creatinase_N"/>
    <property type="match status" value="1"/>
</dbReference>
<evidence type="ECO:0000259" key="9">
    <source>
        <dbReference type="Pfam" id="PF16188"/>
    </source>
</evidence>
<evidence type="ECO:0000256" key="2">
    <source>
        <dbReference type="ARBA" id="ARBA00008766"/>
    </source>
</evidence>
<evidence type="ECO:0000256" key="5">
    <source>
        <dbReference type="ARBA" id="ARBA00023211"/>
    </source>
</evidence>
<dbReference type="Pfam" id="PF16188">
    <property type="entry name" value="Peptidase_M24_C"/>
    <property type="match status" value="1"/>
</dbReference>
<dbReference type="InterPro" id="IPR000587">
    <property type="entry name" value="Creatinase_N"/>
</dbReference>
<dbReference type="FunFam" id="3.90.230.10:FF:000004">
    <property type="entry name" value="xaa-Pro aminopeptidase 1 isoform X1"/>
    <property type="match status" value="1"/>
</dbReference>
<keyword evidence="5" id="KW-0464">Manganese</keyword>
<feature type="region of interest" description="Disordered" evidence="6">
    <location>
        <begin position="33"/>
        <end position="56"/>
    </location>
</feature>
<evidence type="ECO:0000256" key="4">
    <source>
        <dbReference type="ARBA" id="ARBA00022801"/>
    </source>
</evidence>
<feature type="compositionally biased region" description="Low complexity" evidence="6">
    <location>
        <begin position="43"/>
        <end position="56"/>
    </location>
</feature>
<dbReference type="Pfam" id="PF16189">
    <property type="entry name" value="Creatinase_N_2"/>
    <property type="match status" value="1"/>
</dbReference>
<comment type="similarity">
    <text evidence="2">Belongs to the peptidase M24B family.</text>
</comment>
<evidence type="ECO:0000259" key="8">
    <source>
        <dbReference type="Pfam" id="PF01321"/>
    </source>
</evidence>
<dbReference type="SUPFAM" id="SSF55920">
    <property type="entry name" value="Creatinase/aminopeptidase"/>
    <property type="match status" value="1"/>
</dbReference>
<dbReference type="OrthoDB" id="9995434at2759"/>
<dbReference type="FunFam" id="3.40.350.10:FF:000003">
    <property type="entry name" value="Xaa-pro aminopeptidase P"/>
    <property type="match status" value="1"/>
</dbReference>
<dbReference type="InterPro" id="IPR029149">
    <property type="entry name" value="Creatin/AminoP/Spt16_N"/>
</dbReference>
<evidence type="ECO:0000313" key="10">
    <source>
        <dbReference type="EMBL" id="PVH23522.1"/>
    </source>
</evidence>
<dbReference type="InterPro" id="IPR033740">
    <property type="entry name" value="Pept_M24B"/>
</dbReference>
<dbReference type="Gene3D" id="3.90.230.10">
    <property type="entry name" value="Creatinase/methionine aminopeptidase superfamily"/>
    <property type="match status" value="1"/>
</dbReference>
<dbReference type="InterPro" id="IPR000994">
    <property type="entry name" value="Pept_M24"/>
</dbReference>
<dbReference type="PANTHER" id="PTHR43763:SF6">
    <property type="entry name" value="XAA-PRO AMINOPEPTIDASE 1"/>
    <property type="match status" value="1"/>
</dbReference>
<keyword evidence="4" id="KW-0378">Hydrolase</keyword>
<dbReference type="Gene3D" id="3.40.350.10">
    <property type="entry name" value="Creatinase/prolidase N-terminal domain"/>
    <property type="match status" value="2"/>
</dbReference>
<dbReference type="GO" id="GO:0046872">
    <property type="term" value="F:metal ion binding"/>
    <property type="evidence" value="ECO:0007669"/>
    <property type="project" value="UniProtKB-KW"/>
</dbReference>